<keyword evidence="2" id="KW-1185">Reference proteome</keyword>
<gene>
    <name evidence="1" type="ORF">RF819_02975</name>
</gene>
<protein>
    <submittedName>
        <fullName evidence="1">Uncharacterized protein</fullName>
    </submittedName>
</protein>
<proteinExistence type="predicted"/>
<evidence type="ECO:0000313" key="2">
    <source>
        <dbReference type="Proteomes" id="UP000190750"/>
    </source>
</evidence>
<name>A0A1T1ANV7_RHOFE</name>
<dbReference type="AlphaFoldDB" id="A0A1T1ANV7"/>
<organism evidence="1 2">
    <name type="scientific">Rhodoferax fermentans</name>
    <dbReference type="NCBI Taxonomy" id="28066"/>
    <lineage>
        <taxon>Bacteria</taxon>
        <taxon>Pseudomonadati</taxon>
        <taxon>Pseudomonadota</taxon>
        <taxon>Betaproteobacteria</taxon>
        <taxon>Burkholderiales</taxon>
        <taxon>Comamonadaceae</taxon>
        <taxon>Rhodoferax</taxon>
    </lineage>
</organism>
<comment type="caution">
    <text evidence="1">The sequence shown here is derived from an EMBL/GenBank/DDBJ whole genome shotgun (WGS) entry which is preliminary data.</text>
</comment>
<dbReference type="EMBL" id="MTJN01000002">
    <property type="protein sequence ID" value="OOV05811.1"/>
    <property type="molecule type" value="Genomic_DNA"/>
</dbReference>
<evidence type="ECO:0000313" key="1">
    <source>
        <dbReference type="EMBL" id="OOV05811.1"/>
    </source>
</evidence>
<accession>A0A1T1ANV7</accession>
<dbReference type="STRING" id="28066.RF819_02975"/>
<dbReference type="Proteomes" id="UP000190750">
    <property type="component" value="Unassembled WGS sequence"/>
</dbReference>
<sequence length="253" mass="29290">MEARIPFSGFYETKWSEGIDEEENRYAEELAAEYDVPMSEVAALLFRHTKYHDAYRQVARDYVPSFSALIDVPMTYKDMTSPREYNFETDRVFVEVAYKDMLRLARRVGRKALRKAAKDMFTSRSGFISFYDADIARWGPLRGWDHNQLYCLLTAAVDALDEEDWDWSIYEDFLSNGDFSNAFHGALDSEALMLNIGKLVGRRELREELEESDDDGGKRFPVAWSNTADYVNRYNAMNPDVPPTSVVFVRITP</sequence>
<reference evidence="1 2" key="1">
    <citation type="submission" date="2017-01" db="EMBL/GenBank/DDBJ databases">
        <title>Genome sequencing of Rhodoferax fermentans JCM 7819.</title>
        <authorList>
            <person name="Kim Y.J."/>
            <person name="Farh M.E.-A."/>
            <person name="Yang D.-C."/>
        </authorList>
    </citation>
    <scope>NUCLEOTIDE SEQUENCE [LARGE SCALE GENOMIC DNA]</scope>
    <source>
        <strain evidence="1 2">JCM 7819</strain>
    </source>
</reference>